<dbReference type="AlphaFoldDB" id="A0A4Y9QI95"/>
<dbReference type="EMBL" id="SPSB01000005">
    <property type="protein sequence ID" value="TFV92391.1"/>
    <property type="molecule type" value="Genomic_DNA"/>
</dbReference>
<name>A0A4Y9QI95_9BACT</name>
<dbReference type="InterPro" id="IPR028082">
    <property type="entry name" value="Peripla_BP_I"/>
</dbReference>
<gene>
    <name evidence="1" type="ORF">E4S40_16235</name>
</gene>
<protein>
    <submittedName>
        <fullName evidence="1">Uncharacterized protein</fullName>
    </submittedName>
</protein>
<dbReference type="RefSeq" id="WP_135076710.1">
    <property type="nucleotide sequence ID" value="NZ_SPSB01000005.1"/>
</dbReference>
<evidence type="ECO:0000313" key="1">
    <source>
        <dbReference type="EMBL" id="TFV92391.1"/>
    </source>
</evidence>
<reference evidence="1 2" key="1">
    <citation type="submission" date="2019-03" db="EMBL/GenBank/DDBJ databases">
        <title>Algoriphagus sp. nov, a new strain isolated from root system soil of mangrove plant Kandelia.</title>
        <authorList>
            <person name="Yin Q."/>
            <person name="Wang K."/>
            <person name="Song Z."/>
        </authorList>
    </citation>
    <scope>NUCLEOTIDE SEQUENCE [LARGE SCALE GENOMIC DNA]</scope>
    <source>
        <strain evidence="1 2">XY-J91</strain>
    </source>
</reference>
<comment type="caution">
    <text evidence="1">The sequence shown here is derived from an EMBL/GenBank/DDBJ whole genome shotgun (WGS) entry which is preliminary data.</text>
</comment>
<dbReference type="OrthoDB" id="1490998at2"/>
<proteinExistence type="predicted"/>
<evidence type="ECO:0000313" key="2">
    <source>
        <dbReference type="Proteomes" id="UP000297647"/>
    </source>
</evidence>
<dbReference type="SUPFAM" id="SSF53822">
    <property type="entry name" value="Periplasmic binding protein-like I"/>
    <property type="match status" value="1"/>
</dbReference>
<organism evidence="1 2">
    <name type="scientific">Algoriphagus kandeliae</name>
    <dbReference type="NCBI Taxonomy" id="2562278"/>
    <lineage>
        <taxon>Bacteria</taxon>
        <taxon>Pseudomonadati</taxon>
        <taxon>Bacteroidota</taxon>
        <taxon>Cytophagia</taxon>
        <taxon>Cytophagales</taxon>
        <taxon>Cyclobacteriaceae</taxon>
        <taxon>Algoriphagus</taxon>
    </lineage>
</organism>
<dbReference type="CDD" id="cd06268">
    <property type="entry name" value="PBP1_ABC_transporter_LIVBP-like"/>
    <property type="match status" value="1"/>
</dbReference>
<sequence>MDTESMRKSLFFLPLFFLVSFVFAQSIPDGYQAAKSNLQNGNYWEAMNAFRQFTDESKYGDLALYAAFHAGEAAIKANQAQVAIDLLKPLAKRSWSHQNESKILLAEAYFLNKNPLDALPVVASVEGEKYDNRASNLTFDYLVKESPDFLIRNLKEYQNLPVYTAALSAVLRKKNVLSSDEKSLFYELQGQSQNWSSTGSNNGVFDLVVILPFSNTNNTIVTEGFVYELYQGIQLAVNLLQKQGMSVSLSTFDSKRSVDALRGILEEEKVQNADAIIGPIYPEETDLVSSFAEVAKIPFIHPLSNLGDRFVGNSFSYLFRPSSENIAEGIAKGLKSSVSGNRVAIAFGGSSRDSKVAELLKGKLESDGFQLVNYQEVSPRNAASFLTDLGIRPTLDSVEVLVDQVVVLSDDPNMADPILSLVESVTTAVPIFVMDSWLTFNFANYEMLPYDNFYFISNNTPNFESEEMTRLKDRFYQRYSFFPSTNSILGFELVQWLSSHLKPDSDLDFRTSLDQQVFQTGELTWGFNFQNSNSNRYVPVFHFVEGELKPLNNP</sequence>
<dbReference type="InterPro" id="IPR011990">
    <property type="entry name" value="TPR-like_helical_dom_sf"/>
</dbReference>
<accession>A0A4Y9QI95</accession>
<dbReference type="Gene3D" id="1.25.40.10">
    <property type="entry name" value="Tetratricopeptide repeat domain"/>
    <property type="match status" value="1"/>
</dbReference>
<keyword evidence="2" id="KW-1185">Reference proteome</keyword>
<dbReference type="Gene3D" id="3.40.50.2300">
    <property type="match status" value="2"/>
</dbReference>
<dbReference type="Proteomes" id="UP000297647">
    <property type="component" value="Unassembled WGS sequence"/>
</dbReference>